<name>A0A1A8PI07_9TELE</name>
<dbReference type="EMBL" id="HAEH01007036">
    <property type="protein sequence ID" value="SBR80853.1"/>
    <property type="molecule type" value="Transcribed_RNA"/>
</dbReference>
<reference evidence="1" key="2">
    <citation type="submission" date="2016-06" db="EMBL/GenBank/DDBJ databases">
        <title>The genome of a short-lived fish provides insights into sex chromosome evolution and the genetic control of aging.</title>
        <authorList>
            <person name="Reichwald K."/>
            <person name="Felder M."/>
            <person name="Petzold A."/>
            <person name="Koch P."/>
            <person name="Groth M."/>
            <person name="Platzer M."/>
        </authorList>
    </citation>
    <scope>NUCLEOTIDE SEQUENCE</scope>
    <source>
        <tissue evidence="1">Brain</tissue>
    </source>
</reference>
<feature type="non-terminal residue" evidence="1">
    <location>
        <position position="1"/>
    </location>
</feature>
<organism evidence="1">
    <name type="scientific">Nothobranchius rachovii</name>
    <name type="common">bluefin notho</name>
    <dbReference type="NCBI Taxonomy" id="451742"/>
    <lineage>
        <taxon>Eukaryota</taxon>
        <taxon>Metazoa</taxon>
        <taxon>Chordata</taxon>
        <taxon>Craniata</taxon>
        <taxon>Vertebrata</taxon>
        <taxon>Euteleostomi</taxon>
        <taxon>Actinopterygii</taxon>
        <taxon>Neopterygii</taxon>
        <taxon>Teleostei</taxon>
        <taxon>Neoteleostei</taxon>
        <taxon>Acanthomorphata</taxon>
        <taxon>Ovalentaria</taxon>
        <taxon>Atherinomorphae</taxon>
        <taxon>Cyprinodontiformes</taxon>
        <taxon>Nothobranchiidae</taxon>
        <taxon>Nothobranchius</taxon>
    </lineage>
</organism>
<sequence length="61" mass="7006">DCLQVLSLQQSRLRPLRVLPATTPVQKDMYGHRQQAAETQLLERIRRQAGEPGQQHTDSRV</sequence>
<proteinExistence type="predicted"/>
<accession>A0A1A8PI07</accession>
<feature type="non-terminal residue" evidence="1">
    <location>
        <position position="61"/>
    </location>
</feature>
<protein>
    <submittedName>
        <fullName evidence="1">G protein-coupled receptor 26</fullName>
    </submittedName>
</protein>
<gene>
    <name evidence="1" type="primary">GPR26</name>
</gene>
<evidence type="ECO:0000313" key="1">
    <source>
        <dbReference type="EMBL" id="SBR80853.1"/>
    </source>
</evidence>
<dbReference type="AlphaFoldDB" id="A0A1A8PI07"/>
<reference evidence="1" key="1">
    <citation type="submission" date="2016-05" db="EMBL/GenBank/DDBJ databases">
        <authorList>
            <person name="Lavstsen T."/>
            <person name="Jespersen J.S."/>
        </authorList>
    </citation>
    <scope>NUCLEOTIDE SEQUENCE</scope>
    <source>
        <tissue evidence="1">Brain</tissue>
    </source>
</reference>
<keyword evidence="1" id="KW-0675">Receptor</keyword>